<feature type="transmembrane region" description="Helical" evidence="2">
    <location>
        <begin position="120"/>
        <end position="142"/>
    </location>
</feature>
<feature type="transmembrane region" description="Helical" evidence="2">
    <location>
        <begin position="294"/>
        <end position="318"/>
    </location>
</feature>
<accession>A0A1G2ENJ3</accession>
<feature type="signal peptide" evidence="3">
    <location>
        <begin position="1"/>
        <end position="25"/>
    </location>
</feature>
<keyword evidence="2" id="KW-1133">Transmembrane helix</keyword>
<dbReference type="Proteomes" id="UP000177740">
    <property type="component" value="Unassembled WGS sequence"/>
</dbReference>
<feature type="transmembrane region" description="Helical" evidence="2">
    <location>
        <begin position="34"/>
        <end position="50"/>
    </location>
</feature>
<feature type="transmembrane region" description="Helical" evidence="2">
    <location>
        <begin position="220"/>
        <end position="240"/>
    </location>
</feature>
<feature type="transmembrane region" description="Helical" evidence="2">
    <location>
        <begin position="57"/>
        <end position="76"/>
    </location>
</feature>
<feature type="transmembrane region" description="Helical" evidence="2">
    <location>
        <begin position="252"/>
        <end position="274"/>
    </location>
</feature>
<dbReference type="EMBL" id="MHMM01000007">
    <property type="protein sequence ID" value="OGZ27356.1"/>
    <property type="molecule type" value="Genomic_DNA"/>
</dbReference>
<feature type="transmembrane region" description="Helical" evidence="2">
    <location>
        <begin position="190"/>
        <end position="214"/>
    </location>
</feature>
<sequence length="755" mass="83910">MKIKNAVSFCGIILLSLLFPLSASAGWLDKYGKNVLLTLPGIIIGFLLVVTRKLAEIAGGLCNSIIGQDAFTWGYVNNNPVVELGLGITKQFVSLGIVTVLIVVALLITLNIKAYDGKKILVKLIIVSLLVNFAPVLVGLMVDATNIVMAYFSAGITEGINEIISSSEWGIFKIAKEISQADDFSMAAGVLARGVVLVNFNLLQFFIFCIIWVMFLARHIAIWILVILSPIAFVAMILPQTEKIWKLWWQQLVQWSIIGIPIVFFIYLAAATFAEINSVFENKLSSFTQEPVEYGWLDQVIPFVIVYALILVGFAVGLKSSAIGSEIVGKAFGFAKGKTYGAMRWAGITAPKRATGWGARKAWKGLNLPDRKLNLWNREGRTVTARDIGRSIANKWDALPAPIRWFRPEPLKQASDTENSIRAMEKEITGDSGEEMDRVANGKYHGLKAAAAVHNVIVARGDSQDFVKAYMRKYKYDREMIVKDENGKKRKLTNTEKEELLFKDDKFLNDQTASRAMEYLQKAGMKEKALRDDARLGMIGVSLTKEQKKGKSEKQQKELLNQERLQAMAQLVSDAKDKSIVNQEQEVVDNVDVLEAFAALKGEDTWRKLCTLKGAGATRQFTLTRGFSRWVDENKKELKLAKAEDVNKDPETLKKYQELYWKHIAEKYGVPQAALINAAPRIRPHGVDIAGIRYYSKDEIFKHKPGTVSAADTIFPDDPGDIPPDDDTPPPSPDDDTPPPSPEGEEGLDESSAVY</sequence>
<reference evidence="4 5" key="1">
    <citation type="journal article" date="2016" name="Nat. Commun.">
        <title>Thousands of microbial genomes shed light on interconnected biogeochemical processes in an aquifer system.</title>
        <authorList>
            <person name="Anantharaman K."/>
            <person name="Brown C.T."/>
            <person name="Hug L.A."/>
            <person name="Sharon I."/>
            <person name="Castelle C.J."/>
            <person name="Probst A.J."/>
            <person name="Thomas B.C."/>
            <person name="Singh A."/>
            <person name="Wilkins M.J."/>
            <person name="Karaoz U."/>
            <person name="Brodie E.L."/>
            <person name="Williams K.H."/>
            <person name="Hubbard S.S."/>
            <person name="Banfield J.F."/>
        </authorList>
    </citation>
    <scope>NUCLEOTIDE SEQUENCE [LARGE SCALE GENOMIC DNA]</scope>
</reference>
<evidence type="ECO:0000256" key="3">
    <source>
        <dbReference type="SAM" id="SignalP"/>
    </source>
</evidence>
<feature type="chain" id="PRO_5009582751" evidence="3">
    <location>
        <begin position="26"/>
        <end position="755"/>
    </location>
</feature>
<feature type="transmembrane region" description="Helical" evidence="2">
    <location>
        <begin position="88"/>
        <end position="108"/>
    </location>
</feature>
<protein>
    <submittedName>
        <fullName evidence="4">Uncharacterized protein</fullName>
    </submittedName>
</protein>
<gene>
    <name evidence="4" type="ORF">A2365_00270</name>
</gene>
<proteinExistence type="predicted"/>
<evidence type="ECO:0000313" key="5">
    <source>
        <dbReference type="Proteomes" id="UP000177740"/>
    </source>
</evidence>
<evidence type="ECO:0000256" key="1">
    <source>
        <dbReference type="SAM" id="MobiDB-lite"/>
    </source>
</evidence>
<keyword evidence="2" id="KW-0812">Transmembrane</keyword>
<keyword evidence="3" id="KW-0732">Signal</keyword>
<evidence type="ECO:0000313" key="4">
    <source>
        <dbReference type="EMBL" id="OGZ27356.1"/>
    </source>
</evidence>
<dbReference type="STRING" id="1801677.A2365_00270"/>
<name>A0A1G2ENJ3_9BACT</name>
<evidence type="ECO:0000256" key="2">
    <source>
        <dbReference type="SAM" id="Phobius"/>
    </source>
</evidence>
<organism evidence="4 5">
    <name type="scientific">Candidatus Nealsonbacteria bacterium RIFOXYB1_FULL_40_15</name>
    <dbReference type="NCBI Taxonomy" id="1801677"/>
    <lineage>
        <taxon>Bacteria</taxon>
        <taxon>Candidatus Nealsoniibacteriota</taxon>
    </lineage>
</organism>
<feature type="compositionally biased region" description="Acidic residues" evidence="1">
    <location>
        <begin position="718"/>
        <end position="749"/>
    </location>
</feature>
<dbReference type="AlphaFoldDB" id="A0A1G2ENJ3"/>
<feature type="region of interest" description="Disordered" evidence="1">
    <location>
        <begin position="707"/>
        <end position="755"/>
    </location>
</feature>
<keyword evidence="2" id="KW-0472">Membrane</keyword>
<comment type="caution">
    <text evidence="4">The sequence shown here is derived from an EMBL/GenBank/DDBJ whole genome shotgun (WGS) entry which is preliminary data.</text>
</comment>